<proteinExistence type="predicted"/>
<evidence type="ECO:0000313" key="2">
    <source>
        <dbReference type="Proteomes" id="UP001595848"/>
    </source>
</evidence>
<organism evidence="1 2">
    <name type="scientific">Candidimonas humi</name>
    <dbReference type="NCBI Taxonomy" id="683355"/>
    <lineage>
        <taxon>Bacteria</taxon>
        <taxon>Pseudomonadati</taxon>
        <taxon>Pseudomonadota</taxon>
        <taxon>Betaproteobacteria</taxon>
        <taxon>Burkholderiales</taxon>
        <taxon>Alcaligenaceae</taxon>
        <taxon>Candidimonas</taxon>
    </lineage>
</organism>
<dbReference type="Proteomes" id="UP001595848">
    <property type="component" value="Unassembled WGS sequence"/>
</dbReference>
<comment type="caution">
    <text evidence="1">The sequence shown here is derived from an EMBL/GenBank/DDBJ whole genome shotgun (WGS) entry which is preliminary data.</text>
</comment>
<evidence type="ECO:0000313" key="1">
    <source>
        <dbReference type="EMBL" id="MFC4202446.1"/>
    </source>
</evidence>
<name>A0ABV8P1J4_9BURK</name>
<reference evidence="2" key="1">
    <citation type="journal article" date="2019" name="Int. J. Syst. Evol. Microbiol.">
        <title>The Global Catalogue of Microorganisms (GCM) 10K type strain sequencing project: providing services to taxonomists for standard genome sequencing and annotation.</title>
        <authorList>
            <consortium name="The Broad Institute Genomics Platform"/>
            <consortium name="The Broad Institute Genome Sequencing Center for Infectious Disease"/>
            <person name="Wu L."/>
            <person name="Ma J."/>
        </authorList>
    </citation>
    <scope>NUCLEOTIDE SEQUENCE [LARGE SCALE GENOMIC DNA]</scope>
    <source>
        <strain evidence="2">LMG 24813</strain>
    </source>
</reference>
<dbReference type="RefSeq" id="WP_217965889.1">
    <property type="nucleotide sequence ID" value="NZ_JAHTBN010000009.1"/>
</dbReference>
<accession>A0ABV8P1J4</accession>
<protein>
    <submittedName>
        <fullName evidence="1">Uncharacterized protein</fullName>
    </submittedName>
</protein>
<dbReference type="EMBL" id="JBHSBV010000005">
    <property type="protein sequence ID" value="MFC4202446.1"/>
    <property type="molecule type" value="Genomic_DNA"/>
</dbReference>
<sequence>MANNSDCEFLFYFYGRMLGKKNSAINIDYIYFQTGLREACASSHHGGAAARCTAAPAIKPSA</sequence>
<gene>
    <name evidence="1" type="ORF">ACFOY1_15935</name>
</gene>
<keyword evidence="2" id="KW-1185">Reference proteome</keyword>